<proteinExistence type="inferred from homology"/>
<dbReference type="Gene3D" id="3.40.50.980">
    <property type="match status" value="2"/>
</dbReference>
<sequence>MSVHLRSTVRRALLLANRTGNGSIAITGQRAALGNASAMGSAAASPNPKPSIRTNVYENNIVTSPYADCEFHDMTLTQKFFESAVRWPDKIALECGISGRRYTYNTMSQAVCRFGSALTRMGFIQGEVMGIIAPNLPEFPIAMFGAAGAGMPVALVNPTYTADEIARQMTLVEATCLFGVSEMAETLKAVAQLCPTVRRIVLLGPSQDGCVSYQDMMQDSGDLFNDNIKIDIDNDIFILPHSSGTSGLPKNVMLTHSTVGKNVQQYLHPEGTNNRPATDTHQETYIGFLPFFHSYGMVGLMLSAVESGAKLVTLPRFDVPSFLKAIDDHQPTYLHLVPPLVSLLTNLPELKAQSYSRVHTIFCGAAPLGAPLAIKLLERFTHPVSFQEAYGLTEMSPGVMMGPLGNKKLGSCGSLLSRTQAKIVDLETGQRTLGPHEDGELYVFGPQAMKGYYKNQQATDEMIGADGWLRTGDIGHYDEDGHFFIVDRLKELIKVNGFQVAPAELEEVLTTHPAIKEAAVIGIPDERVGELPRAYVVKKPGMESVGECDINAFVNAKVSAYKQIKGGIQFCDSVPRSNIGKILRRELRVQYANSCK</sequence>
<dbReference type="InterPro" id="IPR000873">
    <property type="entry name" value="AMP-dep_synth/lig_dom"/>
</dbReference>
<dbReference type="EMBL" id="GDIQ01062957">
    <property type="protein sequence ID" value="JAN31780.1"/>
    <property type="molecule type" value="Transcribed_RNA"/>
</dbReference>
<reference evidence="4" key="1">
    <citation type="submission" date="2015-10" db="EMBL/GenBank/DDBJ databases">
        <title>EvidentialGene: Evidence-directed Construction of Complete mRNA Transcriptomes without Genomes.</title>
        <authorList>
            <person name="Gilbert D.G."/>
        </authorList>
    </citation>
    <scope>NUCLEOTIDE SEQUENCE</scope>
</reference>
<evidence type="ECO:0000313" key="4">
    <source>
        <dbReference type="EMBL" id="JAN31780.1"/>
    </source>
</evidence>
<name>A0A0N8C0Q4_9CRUS</name>
<keyword evidence="3" id="KW-0576">Peroxisome</keyword>
<dbReference type="GO" id="GO:0016405">
    <property type="term" value="F:CoA-ligase activity"/>
    <property type="evidence" value="ECO:0007669"/>
    <property type="project" value="TreeGrafter"/>
</dbReference>
<dbReference type="PROSITE" id="PS00455">
    <property type="entry name" value="AMP_BINDING"/>
    <property type="match status" value="1"/>
</dbReference>
<protein>
    <submittedName>
        <fullName evidence="4">4-coumarate--CoA ligase</fullName>
    </submittedName>
</protein>
<comment type="similarity">
    <text evidence="2">Belongs to the ATP-dependent AMP-binding enzyme family.</text>
</comment>
<dbReference type="InterPro" id="IPR045851">
    <property type="entry name" value="AMP-bd_C_sf"/>
</dbReference>
<dbReference type="GO" id="GO:0005777">
    <property type="term" value="C:peroxisome"/>
    <property type="evidence" value="ECO:0007669"/>
    <property type="project" value="UniProtKB-SubCell"/>
</dbReference>
<dbReference type="PANTHER" id="PTHR24096">
    <property type="entry name" value="LONG-CHAIN-FATTY-ACID--COA LIGASE"/>
    <property type="match status" value="1"/>
</dbReference>
<dbReference type="AlphaFoldDB" id="A0A0N8C0Q4"/>
<keyword evidence="4" id="KW-0436">Ligase</keyword>
<organism evidence="4">
    <name type="scientific">Daphnia magna</name>
    <dbReference type="NCBI Taxonomy" id="35525"/>
    <lineage>
        <taxon>Eukaryota</taxon>
        <taxon>Metazoa</taxon>
        <taxon>Ecdysozoa</taxon>
        <taxon>Arthropoda</taxon>
        <taxon>Crustacea</taxon>
        <taxon>Branchiopoda</taxon>
        <taxon>Diplostraca</taxon>
        <taxon>Cladocera</taxon>
        <taxon>Anomopoda</taxon>
        <taxon>Daphniidae</taxon>
        <taxon>Daphnia</taxon>
    </lineage>
</organism>
<evidence type="ECO:0000256" key="2">
    <source>
        <dbReference type="ARBA" id="ARBA00006432"/>
    </source>
</evidence>
<dbReference type="Gene3D" id="3.30.300.30">
    <property type="match status" value="1"/>
</dbReference>
<evidence type="ECO:0000256" key="1">
    <source>
        <dbReference type="ARBA" id="ARBA00004275"/>
    </source>
</evidence>
<dbReference type="OrthoDB" id="10253869at2759"/>
<comment type="subcellular location">
    <subcellularLocation>
        <location evidence="1">Peroxisome</location>
    </subcellularLocation>
</comment>
<accession>A0A0N8C0Q4</accession>
<dbReference type="Pfam" id="PF13193">
    <property type="entry name" value="AMP-binding_C"/>
    <property type="match status" value="1"/>
</dbReference>
<evidence type="ECO:0000256" key="3">
    <source>
        <dbReference type="ARBA" id="ARBA00023140"/>
    </source>
</evidence>
<dbReference type="CDD" id="cd05911">
    <property type="entry name" value="Firefly_Luc_like"/>
    <property type="match status" value="1"/>
</dbReference>
<dbReference type="SUPFAM" id="SSF56801">
    <property type="entry name" value="Acetyl-CoA synthetase-like"/>
    <property type="match status" value="1"/>
</dbReference>
<dbReference type="Pfam" id="PF00501">
    <property type="entry name" value="AMP-binding"/>
    <property type="match status" value="1"/>
</dbReference>
<dbReference type="InterPro" id="IPR020845">
    <property type="entry name" value="AMP-binding_CS"/>
</dbReference>
<dbReference type="PANTHER" id="PTHR24096:SF422">
    <property type="entry name" value="BCDNA.GH02901"/>
    <property type="match status" value="1"/>
</dbReference>
<dbReference type="FunFam" id="3.30.300.30:FF:000007">
    <property type="entry name" value="4-coumarate--CoA ligase 2"/>
    <property type="match status" value="1"/>
</dbReference>
<dbReference type="InterPro" id="IPR025110">
    <property type="entry name" value="AMP-bd_C"/>
</dbReference>
<dbReference type="Gene3D" id="2.30.38.10">
    <property type="entry name" value="Luciferase, Domain 3"/>
    <property type="match status" value="1"/>
</dbReference>